<reference evidence="6 7" key="1">
    <citation type="journal article" date="2011" name="Proc. Natl. Acad. Sci. U.S.A.">
        <title>Comparative genomics of xylose-fermenting fungi for enhanced biofuel production.</title>
        <authorList>
            <person name="Wohlbach D.J."/>
            <person name="Kuo A."/>
            <person name="Sato T.K."/>
            <person name="Potts K.M."/>
            <person name="Salamov A.A."/>
            <person name="LaButti K.M."/>
            <person name="Sun H."/>
            <person name="Clum A."/>
            <person name="Pangilinan J.L."/>
            <person name="Lindquist E.A."/>
            <person name="Lucas S."/>
            <person name="Lapidus A."/>
            <person name="Jin M."/>
            <person name="Gunawan C."/>
            <person name="Balan V."/>
            <person name="Dale B.E."/>
            <person name="Jeffries T.W."/>
            <person name="Zinkel R."/>
            <person name="Barry K.W."/>
            <person name="Grigoriev I.V."/>
            <person name="Gasch A.P."/>
        </authorList>
    </citation>
    <scope>NUCLEOTIDE SEQUENCE [LARGE SCALE GENOMIC DNA]</scope>
    <source>
        <strain evidence="7">ATCC 10573 / BCRC 21748 / CBS 615 / JCM 9827 / NBRC 10315 / NRRL Y-1498 / VKM Y-70</strain>
    </source>
</reference>
<dbReference type="InterPro" id="IPR052520">
    <property type="entry name" value="ATL_DNA_repair"/>
</dbReference>
<evidence type="ECO:0000259" key="5">
    <source>
        <dbReference type="Pfam" id="PF01035"/>
    </source>
</evidence>
<dbReference type="InterPro" id="IPR036217">
    <property type="entry name" value="MethylDNA_cys_MeTrfase_DNAb"/>
</dbReference>
<evidence type="ECO:0000256" key="3">
    <source>
        <dbReference type="ARBA" id="ARBA00031621"/>
    </source>
</evidence>
<keyword evidence="1" id="KW-0227">DNA damage</keyword>
<dbReference type="EMBL" id="GL996510">
    <property type="protein sequence ID" value="EGV66843.1"/>
    <property type="molecule type" value="Genomic_DNA"/>
</dbReference>
<feature type="domain" description="Methylated-DNA-[protein]-cysteine S-methyltransferase DNA binding" evidence="5">
    <location>
        <begin position="10"/>
        <end position="107"/>
    </location>
</feature>
<dbReference type="InterPro" id="IPR014048">
    <property type="entry name" value="MethylDNA_cys_MeTrfase_DNA-bd"/>
</dbReference>
<dbReference type="Proteomes" id="UP000000707">
    <property type="component" value="Unassembled WGS sequence"/>
</dbReference>
<dbReference type="GO" id="GO:0003824">
    <property type="term" value="F:catalytic activity"/>
    <property type="evidence" value="ECO:0007669"/>
    <property type="project" value="InterPro"/>
</dbReference>
<protein>
    <recommendedName>
        <fullName evidence="2">6-O-methylguanine-DNA methyltransferase</fullName>
    </recommendedName>
    <alternativeName>
        <fullName evidence="4">DNA repair MTase</fullName>
    </alternativeName>
    <alternativeName>
        <fullName evidence="3">O-6-methylguanine-DNA-alkyltransferase</fullName>
    </alternativeName>
</protein>
<dbReference type="HOGENOM" id="CLU_000445_52_5_1"/>
<evidence type="ECO:0000256" key="1">
    <source>
        <dbReference type="ARBA" id="ARBA00022763"/>
    </source>
</evidence>
<accession>G3AWU5</accession>
<keyword evidence="7" id="KW-1185">Reference proteome</keyword>
<dbReference type="Gene3D" id="1.10.10.10">
    <property type="entry name" value="Winged helix-like DNA-binding domain superfamily/Winged helix DNA-binding domain"/>
    <property type="match status" value="1"/>
</dbReference>
<dbReference type="eggNOG" id="KOG4062">
    <property type="taxonomic scope" value="Eukaryota"/>
</dbReference>
<dbReference type="Pfam" id="PF01035">
    <property type="entry name" value="DNA_binding_1"/>
    <property type="match status" value="1"/>
</dbReference>
<dbReference type="InterPro" id="IPR036388">
    <property type="entry name" value="WH-like_DNA-bd_sf"/>
</dbReference>
<dbReference type="GO" id="GO:0006281">
    <property type="term" value="P:DNA repair"/>
    <property type="evidence" value="ECO:0007669"/>
    <property type="project" value="InterPro"/>
</dbReference>
<evidence type="ECO:0000313" key="7">
    <source>
        <dbReference type="Proteomes" id="UP000000707"/>
    </source>
</evidence>
<dbReference type="CDD" id="cd06445">
    <property type="entry name" value="ATase"/>
    <property type="match status" value="1"/>
</dbReference>
<evidence type="ECO:0000256" key="2">
    <source>
        <dbReference type="ARBA" id="ARBA00030795"/>
    </source>
</evidence>
<dbReference type="PANTHER" id="PTHR42942:SF1">
    <property type="entry name" value="ALKYLTRANSFERASE-LIKE PROTEIN 1"/>
    <property type="match status" value="1"/>
</dbReference>
<dbReference type="STRING" id="590646.G3AWU5"/>
<organism evidence="7">
    <name type="scientific">Candida tenuis (strain ATCC 10573 / BCRC 21748 / CBS 615 / JCM 9827 / NBRC 10315 / NRRL Y-1498 / VKM Y-70)</name>
    <name type="common">Yeast</name>
    <name type="synonym">Yamadazyma tenuis</name>
    <dbReference type="NCBI Taxonomy" id="590646"/>
    <lineage>
        <taxon>Eukaryota</taxon>
        <taxon>Fungi</taxon>
        <taxon>Dikarya</taxon>
        <taxon>Ascomycota</taxon>
        <taxon>Saccharomycotina</taxon>
        <taxon>Pichiomycetes</taxon>
        <taxon>Debaryomycetaceae</taxon>
        <taxon>Yamadazyma</taxon>
    </lineage>
</organism>
<sequence>MKLTDESKAFHYAVYAVVNQIPFGCATSYGHIAYLIGRPQNSRLVGASLKHCHEIVRQLNLQSSENDLIDIDRLPWWRVISASGIISPRGNTAGEILQKNLLTQEGIIVEGTKVSLDENGWFPDDVDL</sequence>
<dbReference type="AlphaFoldDB" id="G3AWU5"/>
<name>G3AWU5_CANTC</name>
<gene>
    <name evidence="6" type="ORF">CANTEDRAFT_100831</name>
</gene>
<dbReference type="SUPFAM" id="SSF46767">
    <property type="entry name" value="Methylated DNA-protein cysteine methyltransferase, C-terminal domain"/>
    <property type="match status" value="1"/>
</dbReference>
<evidence type="ECO:0000256" key="4">
    <source>
        <dbReference type="ARBA" id="ARBA00033095"/>
    </source>
</evidence>
<evidence type="ECO:0000313" key="6">
    <source>
        <dbReference type="EMBL" id="EGV66843.1"/>
    </source>
</evidence>
<proteinExistence type="predicted"/>
<dbReference type="PANTHER" id="PTHR42942">
    <property type="entry name" value="6-O-METHYLGUANINE DNA METHYLTRANSFERASE"/>
    <property type="match status" value="1"/>
</dbReference>
<dbReference type="OrthoDB" id="2548197at2759"/>